<protein>
    <submittedName>
        <fullName evidence="5">Sortase</fullName>
    </submittedName>
</protein>
<feature type="region of interest" description="Disordered" evidence="3">
    <location>
        <begin position="1"/>
        <end position="28"/>
    </location>
</feature>
<organism evidence="5 6">
    <name type="scientific">Actinotalea ferrariae CF5-4</name>
    <dbReference type="NCBI Taxonomy" id="948458"/>
    <lineage>
        <taxon>Bacteria</taxon>
        <taxon>Bacillati</taxon>
        <taxon>Actinomycetota</taxon>
        <taxon>Actinomycetes</taxon>
        <taxon>Micrococcales</taxon>
        <taxon>Cellulomonadaceae</taxon>
        <taxon>Actinotalea</taxon>
    </lineage>
</organism>
<name>A0A021VP82_9CELL</name>
<dbReference type="InterPro" id="IPR005754">
    <property type="entry name" value="Sortase"/>
</dbReference>
<dbReference type="GO" id="GO:0016787">
    <property type="term" value="F:hydrolase activity"/>
    <property type="evidence" value="ECO:0007669"/>
    <property type="project" value="UniProtKB-KW"/>
</dbReference>
<evidence type="ECO:0000313" key="6">
    <source>
        <dbReference type="Proteomes" id="UP000019753"/>
    </source>
</evidence>
<evidence type="ECO:0000313" key="5">
    <source>
        <dbReference type="EMBL" id="EYR62961.1"/>
    </source>
</evidence>
<dbReference type="AlphaFoldDB" id="A0A021VP82"/>
<evidence type="ECO:0000256" key="4">
    <source>
        <dbReference type="SAM" id="Phobius"/>
    </source>
</evidence>
<accession>A0A021VP82</accession>
<gene>
    <name evidence="5" type="ORF">N866_04055</name>
</gene>
<keyword evidence="6" id="KW-1185">Reference proteome</keyword>
<keyword evidence="1" id="KW-0378">Hydrolase</keyword>
<feature type="region of interest" description="Disordered" evidence="3">
    <location>
        <begin position="84"/>
        <end position="104"/>
    </location>
</feature>
<dbReference type="RefSeq" id="WP_034226820.1">
    <property type="nucleotide sequence ID" value="NZ_AXCW01000143.1"/>
</dbReference>
<dbReference type="Pfam" id="PF04203">
    <property type="entry name" value="Sortase"/>
    <property type="match status" value="1"/>
</dbReference>
<dbReference type="Proteomes" id="UP000019753">
    <property type="component" value="Unassembled WGS sequence"/>
</dbReference>
<feature type="active site" description="Acyl-thioester intermediate" evidence="2">
    <location>
        <position position="240"/>
    </location>
</feature>
<dbReference type="NCBIfam" id="TIGR01076">
    <property type="entry name" value="sortase_fam"/>
    <property type="match status" value="1"/>
</dbReference>
<keyword evidence="4" id="KW-1133">Transmembrane helix</keyword>
<feature type="transmembrane region" description="Helical" evidence="4">
    <location>
        <begin position="36"/>
        <end position="63"/>
    </location>
</feature>
<dbReference type="CDD" id="cd05830">
    <property type="entry name" value="Sortase_E"/>
    <property type="match status" value="1"/>
</dbReference>
<reference evidence="5 6" key="1">
    <citation type="submission" date="2014-01" db="EMBL/GenBank/DDBJ databases">
        <title>Actinotalea ferrariae CF5-4.</title>
        <authorList>
            <person name="Chen F."/>
            <person name="Li Y."/>
            <person name="Wang G."/>
        </authorList>
    </citation>
    <scope>NUCLEOTIDE SEQUENCE [LARGE SCALE GENOMIC DNA]</scope>
    <source>
        <strain evidence="5 6">CF5-4</strain>
    </source>
</reference>
<feature type="active site" description="Proton donor/acceptor" evidence="2">
    <location>
        <position position="172"/>
    </location>
</feature>
<dbReference type="NCBIfam" id="NF033747">
    <property type="entry name" value="class_E_sortase"/>
    <property type="match status" value="1"/>
</dbReference>
<keyword evidence="4" id="KW-0472">Membrane</keyword>
<dbReference type="InterPro" id="IPR053465">
    <property type="entry name" value="Sortase_Class_E"/>
</dbReference>
<comment type="caution">
    <text evidence="5">The sequence shown here is derived from an EMBL/GenBank/DDBJ whole genome shotgun (WGS) entry which is preliminary data.</text>
</comment>
<dbReference type="InterPro" id="IPR023365">
    <property type="entry name" value="Sortase_dom-sf"/>
</dbReference>
<dbReference type="SUPFAM" id="SSF63817">
    <property type="entry name" value="Sortase"/>
    <property type="match status" value="1"/>
</dbReference>
<evidence type="ECO:0000256" key="3">
    <source>
        <dbReference type="SAM" id="MobiDB-lite"/>
    </source>
</evidence>
<proteinExistence type="predicted"/>
<dbReference type="EMBL" id="AXCW01000143">
    <property type="protein sequence ID" value="EYR62961.1"/>
    <property type="molecule type" value="Genomic_DNA"/>
</dbReference>
<dbReference type="Gene3D" id="2.40.260.10">
    <property type="entry name" value="Sortase"/>
    <property type="match status" value="1"/>
</dbReference>
<dbReference type="InterPro" id="IPR042003">
    <property type="entry name" value="Sortase_E"/>
</dbReference>
<sequence>MTEGSGAVGLAEPGAPQTRRSLRRVREPAARRRTSGAVVVGVLGELLITVGVLLGLFVVWQLFWTDVVAERAQDQVVEELGWARTPAGGTQEPEPDAVPAASPERRDAAPVLPEQPHATTFATLAVPRWGPDYVQPVSEGVTRRDVLDVLGIGHYPGTAMPGGIGNFAVAAHRNTYGKPFHRVEELQVGDPLVVQTQEAWYVYRVTSTQIVLPQDVEVIAPVPGEPGVEPTRAMITLTTCHPIFSARERFIVHGELDYWMPTDAGTPAELAAGEGS</sequence>
<evidence type="ECO:0000256" key="1">
    <source>
        <dbReference type="ARBA" id="ARBA00022801"/>
    </source>
</evidence>
<evidence type="ECO:0000256" key="2">
    <source>
        <dbReference type="PIRSR" id="PIRSR605754-1"/>
    </source>
</evidence>
<keyword evidence="4" id="KW-0812">Transmembrane</keyword>